<evidence type="ECO:0000313" key="2">
    <source>
        <dbReference type="Proteomes" id="UP000278475"/>
    </source>
</evidence>
<dbReference type="EMBL" id="QMQV01000258">
    <property type="protein sequence ID" value="RLE45422.1"/>
    <property type="molecule type" value="Genomic_DNA"/>
</dbReference>
<gene>
    <name evidence="1" type="ORF">DRJ31_11290</name>
</gene>
<name>A0A497EJU5_9CREN</name>
<organism evidence="1 2">
    <name type="scientific">Thermoproteota archaeon</name>
    <dbReference type="NCBI Taxonomy" id="2056631"/>
    <lineage>
        <taxon>Archaea</taxon>
        <taxon>Thermoproteota</taxon>
    </lineage>
</organism>
<reference evidence="1 2" key="1">
    <citation type="submission" date="2018-06" db="EMBL/GenBank/DDBJ databases">
        <title>Extensive metabolic versatility and redundancy in microbially diverse, dynamic hydrothermal sediments.</title>
        <authorList>
            <person name="Dombrowski N."/>
            <person name="Teske A."/>
            <person name="Baker B.J."/>
        </authorList>
    </citation>
    <scope>NUCLEOTIDE SEQUENCE [LARGE SCALE GENOMIC DNA]</scope>
    <source>
        <strain evidence="1">B66_G16</strain>
    </source>
</reference>
<evidence type="ECO:0000313" key="1">
    <source>
        <dbReference type="EMBL" id="RLE45422.1"/>
    </source>
</evidence>
<sequence length="74" mass="9034">MIFSIVDRHFREADTEDHAILRILDDLLTLYYDVALTIMWIKKKRENRRRFEEPLLDFNAELGLRNFIKVFEYG</sequence>
<dbReference type="AlphaFoldDB" id="A0A497EJU5"/>
<dbReference type="Proteomes" id="UP000278475">
    <property type="component" value="Unassembled WGS sequence"/>
</dbReference>
<accession>A0A497EJU5</accession>
<proteinExistence type="predicted"/>
<protein>
    <submittedName>
        <fullName evidence="1">Uncharacterized protein</fullName>
    </submittedName>
</protein>
<comment type="caution">
    <text evidence="1">The sequence shown here is derived from an EMBL/GenBank/DDBJ whole genome shotgun (WGS) entry which is preliminary data.</text>
</comment>